<dbReference type="OrthoDB" id="9809275at2"/>
<evidence type="ECO:0000259" key="1">
    <source>
        <dbReference type="Pfam" id="PF01636"/>
    </source>
</evidence>
<name>A0A3N1NYW1_9GAMM</name>
<dbReference type="Gene3D" id="3.90.1200.10">
    <property type="match status" value="1"/>
</dbReference>
<dbReference type="Proteomes" id="UP000273643">
    <property type="component" value="Unassembled WGS sequence"/>
</dbReference>
<protein>
    <recommendedName>
        <fullName evidence="1">Aminoglycoside phosphotransferase domain-containing protein</fullName>
    </recommendedName>
</protein>
<dbReference type="SUPFAM" id="SSF56112">
    <property type="entry name" value="Protein kinase-like (PK-like)"/>
    <property type="match status" value="1"/>
</dbReference>
<gene>
    <name evidence="2" type="ORF">EDC38_1620</name>
</gene>
<sequence>MTDPLAARQDQLEHWARAQLAELHAHSSPELLQFTPLNGDAGFRRYYRLNTEPSLLAVDAPPPQENAGRFAELSQHLLNHHIAVPKVASVDPENGFLLLEDFGDRLLHRALRQQPESATALYGEALMQLLALQQTPGSEHFPPYDQAFLRRELNLFIEWFLEGMLGLELSSEEQSLLDDVFDRLEQSALEQPQVAVHRDYHSRNLLIRPDGCMSIVDFQDAVWGPITYDLVSLLRDCYIRWPADQIRQWALGYGNMACGIGLLEDVTESQFLQWFDWMGLQRHLKVLGIFSRLALRDDKPQYLKHLPLVIRYVLEVASHYPELADFRYWFEHKVLPKAQSQSWYEDYRLAGETTP</sequence>
<dbReference type="Gene3D" id="3.30.200.20">
    <property type="entry name" value="Phosphorylase Kinase, domain 1"/>
    <property type="match status" value="1"/>
</dbReference>
<reference evidence="2 3" key="1">
    <citation type="submission" date="2018-11" db="EMBL/GenBank/DDBJ databases">
        <title>Genomic Encyclopedia of Type Strains, Phase IV (KMG-IV): sequencing the most valuable type-strain genomes for metagenomic binning, comparative biology and taxonomic classification.</title>
        <authorList>
            <person name="Goeker M."/>
        </authorList>
    </citation>
    <scope>NUCLEOTIDE SEQUENCE [LARGE SCALE GENOMIC DNA]</scope>
    <source>
        <strain evidence="2 3">DSM 16974</strain>
    </source>
</reference>
<organism evidence="2 3">
    <name type="scientific">Marinimicrobium koreense</name>
    <dbReference type="NCBI Taxonomy" id="306545"/>
    <lineage>
        <taxon>Bacteria</taxon>
        <taxon>Pseudomonadati</taxon>
        <taxon>Pseudomonadota</taxon>
        <taxon>Gammaproteobacteria</taxon>
        <taxon>Cellvibrionales</taxon>
        <taxon>Cellvibrionaceae</taxon>
        <taxon>Marinimicrobium</taxon>
    </lineage>
</organism>
<accession>A0A3N1NYW1</accession>
<dbReference type="EMBL" id="RJUK01000001">
    <property type="protein sequence ID" value="ROQ20999.1"/>
    <property type="molecule type" value="Genomic_DNA"/>
</dbReference>
<feature type="domain" description="Aminoglycoside phosphotransferase" evidence="1">
    <location>
        <begin position="34"/>
        <end position="254"/>
    </location>
</feature>
<keyword evidence="3" id="KW-1185">Reference proteome</keyword>
<dbReference type="AlphaFoldDB" id="A0A3N1NYW1"/>
<dbReference type="InterPro" id="IPR011009">
    <property type="entry name" value="Kinase-like_dom_sf"/>
</dbReference>
<dbReference type="InterPro" id="IPR002575">
    <property type="entry name" value="Aminoglycoside_PTrfase"/>
</dbReference>
<dbReference type="Pfam" id="PF01636">
    <property type="entry name" value="APH"/>
    <property type="match status" value="1"/>
</dbReference>
<dbReference type="RefSeq" id="WP_123638057.1">
    <property type="nucleotide sequence ID" value="NZ_RJUK01000001.1"/>
</dbReference>
<comment type="caution">
    <text evidence="2">The sequence shown here is derived from an EMBL/GenBank/DDBJ whole genome shotgun (WGS) entry which is preliminary data.</text>
</comment>
<evidence type="ECO:0000313" key="3">
    <source>
        <dbReference type="Proteomes" id="UP000273643"/>
    </source>
</evidence>
<evidence type="ECO:0000313" key="2">
    <source>
        <dbReference type="EMBL" id="ROQ20999.1"/>
    </source>
</evidence>
<proteinExistence type="predicted"/>